<dbReference type="Gene3D" id="3.40.50.300">
    <property type="entry name" value="P-loop containing nucleotide triphosphate hydrolases"/>
    <property type="match status" value="1"/>
</dbReference>
<dbReference type="PANTHER" id="PTHR24220">
    <property type="entry name" value="IMPORT ATP-BINDING PROTEIN"/>
    <property type="match status" value="1"/>
</dbReference>
<organism evidence="4 5">
    <name type="scientific">Cognatishimia coralii</name>
    <dbReference type="NCBI Taxonomy" id="3083254"/>
    <lineage>
        <taxon>Bacteria</taxon>
        <taxon>Pseudomonadati</taxon>
        <taxon>Pseudomonadota</taxon>
        <taxon>Alphaproteobacteria</taxon>
        <taxon>Rhodobacterales</taxon>
        <taxon>Paracoccaceae</taxon>
        <taxon>Cognatishimia</taxon>
    </lineage>
</organism>
<dbReference type="InterPro" id="IPR003593">
    <property type="entry name" value="AAA+_ATPase"/>
</dbReference>
<accession>A0ABU8QKJ4</accession>
<evidence type="ECO:0000313" key="4">
    <source>
        <dbReference type="EMBL" id="MEJ5219930.1"/>
    </source>
</evidence>
<dbReference type="PROSITE" id="PS00211">
    <property type="entry name" value="ABC_TRANSPORTER_1"/>
    <property type="match status" value="1"/>
</dbReference>
<comment type="caution">
    <text evidence="4">The sequence shown here is derived from an EMBL/GenBank/DDBJ whole genome shotgun (WGS) entry which is preliminary data.</text>
</comment>
<dbReference type="InterPro" id="IPR017871">
    <property type="entry name" value="ABC_transporter-like_CS"/>
</dbReference>
<evidence type="ECO:0000256" key="1">
    <source>
        <dbReference type="ARBA" id="ARBA00022741"/>
    </source>
</evidence>
<dbReference type="InterPro" id="IPR027417">
    <property type="entry name" value="P-loop_NTPase"/>
</dbReference>
<dbReference type="SMART" id="SM00382">
    <property type="entry name" value="AAA"/>
    <property type="match status" value="1"/>
</dbReference>
<keyword evidence="5" id="KW-1185">Reference proteome</keyword>
<evidence type="ECO:0000259" key="3">
    <source>
        <dbReference type="PROSITE" id="PS50893"/>
    </source>
</evidence>
<dbReference type="InterPro" id="IPR015854">
    <property type="entry name" value="ABC_transpr_LolD-like"/>
</dbReference>
<proteinExistence type="predicted"/>
<keyword evidence="2 4" id="KW-0067">ATP-binding</keyword>
<protein>
    <submittedName>
        <fullName evidence="4">ATP-binding cassette domain-containing protein</fullName>
    </submittedName>
</protein>
<evidence type="ECO:0000256" key="2">
    <source>
        <dbReference type="ARBA" id="ARBA00022840"/>
    </source>
</evidence>
<dbReference type="EMBL" id="JBBGAZ010000014">
    <property type="protein sequence ID" value="MEJ5219930.1"/>
    <property type="molecule type" value="Genomic_DNA"/>
</dbReference>
<dbReference type="Proteomes" id="UP001368270">
    <property type="component" value="Unassembled WGS sequence"/>
</dbReference>
<evidence type="ECO:0000313" key="5">
    <source>
        <dbReference type="Proteomes" id="UP001368270"/>
    </source>
</evidence>
<dbReference type="SUPFAM" id="SSF52540">
    <property type="entry name" value="P-loop containing nucleoside triphosphate hydrolases"/>
    <property type="match status" value="1"/>
</dbReference>
<dbReference type="InterPro" id="IPR003439">
    <property type="entry name" value="ABC_transporter-like_ATP-bd"/>
</dbReference>
<keyword evidence="1" id="KW-0547">Nucleotide-binding</keyword>
<dbReference type="PROSITE" id="PS50893">
    <property type="entry name" value="ABC_TRANSPORTER_2"/>
    <property type="match status" value="1"/>
</dbReference>
<dbReference type="RefSeq" id="WP_339404584.1">
    <property type="nucleotide sequence ID" value="NZ_JBBGAZ010000014.1"/>
</dbReference>
<reference evidence="4 5" key="1">
    <citation type="submission" date="2024-03" db="EMBL/GenBank/DDBJ databases">
        <title>Cognatishimia coralii sp. nov., a marine bacterium isolated from coral surrounding seawater.</title>
        <authorList>
            <person name="Liu X."/>
            <person name="Liu S."/>
            <person name="Sun H."/>
            <person name="Zhang Y."/>
        </authorList>
    </citation>
    <scope>NUCLEOTIDE SEQUENCE [LARGE SCALE GENOMIC DNA]</scope>
    <source>
        <strain evidence="4 5">D5M38</strain>
    </source>
</reference>
<name>A0ABU8QKJ4_9RHOB</name>
<dbReference type="GO" id="GO:0005524">
    <property type="term" value="F:ATP binding"/>
    <property type="evidence" value="ECO:0007669"/>
    <property type="project" value="UniProtKB-KW"/>
</dbReference>
<feature type="domain" description="ABC transporter" evidence="3">
    <location>
        <begin position="7"/>
        <end position="231"/>
    </location>
</feature>
<gene>
    <name evidence="4" type="ORF">WG622_16870</name>
</gene>
<sequence>MVAIYPINLDGVEVRRSGKCLLGPLDLTLAPEGFTIVMGPNGAGKSTLLKTLHGMERVRGGTRTWAVPETEALKRQAFVFQTPVVMRRTVLDNVAYPLTLRGLSKREAQAAAQGWLSVVGLSKAAAQRASDLSGGERQKMALARALITEPEVLLLDEPCANLDGQATREIESLLLDAHKNGMRIVMATHDHGQARRLASEVLFLHKGKLLEQTPAPQFFETPQTPEAKAFIAGDIVA</sequence>
<dbReference type="Pfam" id="PF00005">
    <property type="entry name" value="ABC_tran"/>
    <property type="match status" value="1"/>
</dbReference>